<evidence type="ECO:0000256" key="4">
    <source>
        <dbReference type="ARBA" id="ARBA00022692"/>
    </source>
</evidence>
<proteinExistence type="inferred from homology"/>
<organism evidence="9 10">
    <name type="scientific">Massilia norwichensis</name>
    <dbReference type="NCBI Taxonomy" id="1442366"/>
    <lineage>
        <taxon>Bacteria</taxon>
        <taxon>Pseudomonadati</taxon>
        <taxon>Pseudomonadota</taxon>
        <taxon>Betaproteobacteria</taxon>
        <taxon>Burkholderiales</taxon>
        <taxon>Oxalobacteraceae</taxon>
        <taxon>Telluria group</taxon>
        <taxon>Massilia</taxon>
    </lineage>
</organism>
<reference evidence="9 10" key="1">
    <citation type="submission" date="2022-08" db="EMBL/GenBank/DDBJ databases">
        <title>Reclassification of Massilia species as members of the genera Telluria, Duganella, Pseudoduganella, Mokoshia gen. nov. and Zemynaea gen. nov. using orthogonal and non-orthogonal genome-based approaches.</title>
        <authorList>
            <person name="Bowman J.P."/>
        </authorList>
    </citation>
    <scope>NUCLEOTIDE SEQUENCE [LARGE SCALE GENOMIC DNA]</scope>
    <source>
        <strain evidence="9 10">LMG 28164</strain>
    </source>
</reference>
<keyword evidence="10" id="KW-1185">Reference proteome</keyword>
<evidence type="ECO:0000256" key="5">
    <source>
        <dbReference type="ARBA" id="ARBA00022989"/>
    </source>
</evidence>
<comment type="subcellular location">
    <subcellularLocation>
        <location evidence="1">Cell membrane</location>
        <topology evidence="1">Multi-pass membrane protein</topology>
    </subcellularLocation>
</comment>
<comment type="similarity">
    <text evidence="2">Belongs to the UPF0702 family.</text>
</comment>
<sequence>MFDMDLPWWEFIVRGAMIYIALLVMVRLSGRRTIGQFTPFDLLVVMLLSEAVSNGLSGGDDSVSGGLIIAATLIVLNGSIGLLSARSRKVEALVEGDVVLIGRDGVFFDKVMQRNRIGQIDIEQALREAGCARHEMQCAFLEADGGISIMKQPKAGT</sequence>
<dbReference type="PANTHER" id="PTHR34582">
    <property type="entry name" value="UPF0702 TRANSMEMBRANE PROTEIN YCAP"/>
    <property type="match status" value="1"/>
</dbReference>
<comment type="caution">
    <text evidence="9">The sequence shown here is derived from an EMBL/GenBank/DDBJ whole genome shotgun (WGS) entry which is preliminary data.</text>
</comment>
<gene>
    <name evidence="9" type="ORF">NX782_18985</name>
</gene>
<keyword evidence="3" id="KW-1003">Cell membrane</keyword>
<evidence type="ECO:0000256" key="7">
    <source>
        <dbReference type="SAM" id="Phobius"/>
    </source>
</evidence>
<evidence type="ECO:0000256" key="6">
    <source>
        <dbReference type="ARBA" id="ARBA00023136"/>
    </source>
</evidence>
<dbReference type="RefSeq" id="WP_258847047.1">
    <property type="nucleotide sequence ID" value="NZ_JANUGX010000025.1"/>
</dbReference>
<feature type="transmembrane region" description="Helical" evidence="7">
    <location>
        <begin position="6"/>
        <end position="28"/>
    </location>
</feature>
<evidence type="ECO:0000256" key="2">
    <source>
        <dbReference type="ARBA" id="ARBA00006448"/>
    </source>
</evidence>
<dbReference type="Gene3D" id="3.30.240.20">
    <property type="entry name" value="bsu07140 like domains"/>
    <property type="match status" value="1"/>
</dbReference>
<dbReference type="Pfam" id="PF04239">
    <property type="entry name" value="DUF421"/>
    <property type="match status" value="1"/>
</dbReference>
<keyword evidence="4 7" id="KW-0812">Transmembrane</keyword>
<feature type="transmembrane region" description="Helical" evidence="7">
    <location>
        <begin position="63"/>
        <end position="83"/>
    </location>
</feature>
<evidence type="ECO:0000259" key="8">
    <source>
        <dbReference type="Pfam" id="PF04239"/>
    </source>
</evidence>
<dbReference type="EMBL" id="JANUGX010000025">
    <property type="protein sequence ID" value="MCS0591277.1"/>
    <property type="molecule type" value="Genomic_DNA"/>
</dbReference>
<evidence type="ECO:0000256" key="1">
    <source>
        <dbReference type="ARBA" id="ARBA00004651"/>
    </source>
</evidence>
<keyword evidence="6 7" id="KW-0472">Membrane</keyword>
<dbReference type="InterPro" id="IPR007353">
    <property type="entry name" value="DUF421"/>
</dbReference>
<name>A0ABT2AAV1_9BURK</name>
<dbReference type="PANTHER" id="PTHR34582:SF6">
    <property type="entry name" value="UPF0702 TRANSMEMBRANE PROTEIN YCAP"/>
    <property type="match status" value="1"/>
</dbReference>
<protein>
    <recommendedName>
        <fullName evidence="8">YetF C-terminal domain-containing protein</fullName>
    </recommendedName>
</protein>
<feature type="domain" description="YetF C-terminal" evidence="8">
    <location>
        <begin position="86"/>
        <end position="154"/>
    </location>
</feature>
<accession>A0ABT2AAV1</accession>
<evidence type="ECO:0000313" key="10">
    <source>
        <dbReference type="Proteomes" id="UP001205560"/>
    </source>
</evidence>
<dbReference type="Proteomes" id="UP001205560">
    <property type="component" value="Unassembled WGS sequence"/>
</dbReference>
<evidence type="ECO:0000256" key="3">
    <source>
        <dbReference type="ARBA" id="ARBA00022475"/>
    </source>
</evidence>
<keyword evidence="5 7" id="KW-1133">Transmembrane helix</keyword>
<evidence type="ECO:0000313" key="9">
    <source>
        <dbReference type="EMBL" id="MCS0591277.1"/>
    </source>
</evidence>
<dbReference type="InterPro" id="IPR023090">
    <property type="entry name" value="UPF0702_alpha/beta_dom_sf"/>
</dbReference>